<dbReference type="GO" id="GO:0004657">
    <property type="term" value="F:proline dehydrogenase activity"/>
    <property type="evidence" value="ECO:0007669"/>
    <property type="project" value="UniProtKB-EC"/>
</dbReference>
<evidence type="ECO:0000256" key="7">
    <source>
        <dbReference type="ARBA" id="ARBA00023062"/>
    </source>
</evidence>
<dbReference type="GO" id="GO:0010133">
    <property type="term" value="P:L-proline catabolic process to L-glutamate"/>
    <property type="evidence" value="ECO:0007669"/>
    <property type="project" value="UniProtKB-UniPathway"/>
</dbReference>
<dbReference type="RefSeq" id="WP_101259552.1">
    <property type="nucleotide sequence ID" value="NZ_MVDD01000001.1"/>
</dbReference>
<evidence type="ECO:0000256" key="3">
    <source>
        <dbReference type="ARBA" id="ARBA00022630"/>
    </source>
</evidence>
<dbReference type="Gene3D" id="3.20.20.220">
    <property type="match status" value="1"/>
</dbReference>
<feature type="binding site" evidence="9">
    <location>
        <position position="89"/>
    </location>
    <ligand>
        <name>substrate</name>
    </ligand>
</feature>
<name>A0A2N3I5N4_9BACT</name>
<comment type="pathway">
    <text evidence="1">Amino-acid degradation; L-proline degradation into L-glutamate; L-glutamate from L-proline: step 1/2.</text>
</comment>
<dbReference type="OrthoDB" id="9773461at2"/>
<keyword evidence="4 10" id="KW-0547">Nucleotide-binding</keyword>
<protein>
    <recommendedName>
        <fullName evidence="2">proline dehydrogenase</fullName>
        <ecNumber evidence="2">1.5.5.2</ecNumber>
    </recommendedName>
</protein>
<evidence type="ECO:0000256" key="4">
    <source>
        <dbReference type="ARBA" id="ARBA00022741"/>
    </source>
</evidence>
<evidence type="ECO:0000256" key="5">
    <source>
        <dbReference type="ARBA" id="ARBA00022827"/>
    </source>
</evidence>
<dbReference type="SUPFAM" id="SSF51730">
    <property type="entry name" value="FAD-linked oxidoreductase"/>
    <property type="match status" value="1"/>
</dbReference>
<dbReference type="Proteomes" id="UP000233535">
    <property type="component" value="Unassembled WGS sequence"/>
</dbReference>
<keyword evidence="13" id="KW-1185">Reference proteome</keyword>
<evidence type="ECO:0000256" key="8">
    <source>
        <dbReference type="ARBA" id="ARBA00048779"/>
    </source>
</evidence>
<feature type="binding site" evidence="10">
    <location>
        <position position="153"/>
    </location>
    <ligand>
        <name>FAD</name>
        <dbReference type="ChEBI" id="CHEBI:57692"/>
    </ligand>
</feature>
<evidence type="ECO:0000259" key="11">
    <source>
        <dbReference type="Pfam" id="PF01619"/>
    </source>
</evidence>
<comment type="caution">
    <text evidence="12">The sequence shown here is derived from an EMBL/GenBank/DDBJ whole genome shotgun (WGS) entry which is preliminary data.</text>
</comment>
<feature type="binding site" evidence="9">
    <location>
        <position position="283"/>
    </location>
    <ligand>
        <name>substrate</name>
    </ligand>
</feature>
<dbReference type="PANTHER" id="PTHR13914">
    <property type="entry name" value="PROLINE OXIDASE"/>
    <property type="match status" value="1"/>
</dbReference>
<keyword evidence="7" id="KW-0642">Proline metabolism</keyword>
<feature type="binding site" evidence="10">
    <location>
        <begin position="221"/>
        <end position="222"/>
    </location>
    <ligand>
        <name>FAD</name>
        <dbReference type="ChEBI" id="CHEBI:57692"/>
    </ligand>
</feature>
<keyword evidence="6" id="KW-0560">Oxidoreductase</keyword>
<evidence type="ECO:0000256" key="10">
    <source>
        <dbReference type="PIRSR" id="PIRSR000196-2"/>
    </source>
</evidence>
<evidence type="ECO:0000256" key="9">
    <source>
        <dbReference type="PIRSR" id="PIRSR000196-1"/>
    </source>
</evidence>
<dbReference type="UniPathway" id="UPA00261">
    <property type="reaction ID" value="UER00373"/>
</dbReference>
<dbReference type="PANTHER" id="PTHR13914:SF0">
    <property type="entry name" value="PROLINE DEHYDROGENASE 1, MITOCHONDRIAL"/>
    <property type="match status" value="1"/>
</dbReference>
<gene>
    <name evidence="12" type="ORF">BZG02_01035</name>
</gene>
<evidence type="ECO:0000256" key="6">
    <source>
        <dbReference type="ARBA" id="ARBA00023002"/>
    </source>
</evidence>
<keyword evidence="5 10" id="KW-0274">FAD</keyword>
<sequence length="303" mass="35043">MFNKLIAATLPYMPKKLVWIFSKRYIAGETIEDAIAASKELNKEGIKVTVDLLGEFIKDLNQATENKEAYLAIIEAFQENKVDGNYSVKPTFFGLLIDEEVCYQNIRTVVAKAAEYNNFVRIDMEDSLCVDKEIQLFRKLKAEFPKNVGLVVQAYLKRTLGDISNMMDMQNGTSKLNYRLCKGIYVEPAEVAYKKYDKINENYLKGLEFMLQNDVYPGIATHDKNLVEPAFELIEKYKVPKEKYEFQMLYGVTPELRKMITDKGHTMRVYVPFGKDWFGYSTRRLKENPKMAMLIIKALFSRG</sequence>
<reference evidence="12 13" key="1">
    <citation type="journal article" date="2017" name="Front. Microbiol.">
        <title>Labilibaculum manganireducens gen. nov., sp. nov. and Labilibaculum filiforme sp. nov., Novel Bacteroidetes Isolated from Subsurface Sediments of the Baltic Sea.</title>
        <authorList>
            <person name="Vandieken V."/>
            <person name="Marshall I.P."/>
            <person name="Niemann H."/>
            <person name="Engelen B."/>
            <person name="Cypionka H."/>
        </authorList>
    </citation>
    <scope>NUCLEOTIDE SEQUENCE [LARGE SCALE GENOMIC DNA]</scope>
    <source>
        <strain evidence="12 13">59.16B</strain>
    </source>
</reference>
<feature type="binding site" evidence="9">
    <location>
        <position position="284"/>
    </location>
    <ligand>
        <name>substrate</name>
    </ligand>
</feature>
<dbReference type="InterPro" id="IPR029041">
    <property type="entry name" value="FAD-linked_oxidoreductase-like"/>
</dbReference>
<dbReference type="InterPro" id="IPR002872">
    <property type="entry name" value="Proline_DH_dom"/>
</dbReference>
<feature type="domain" description="Proline dehydrogenase" evidence="11">
    <location>
        <begin position="35"/>
        <end position="290"/>
    </location>
</feature>
<evidence type="ECO:0000256" key="2">
    <source>
        <dbReference type="ARBA" id="ARBA00012695"/>
    </source>
</evidence>
<organism evidence="12 13">
    <name type="scientific">Labilibaculum filiforme</name>
    <dbReference type="NCBI Taxonomy" id="1940526"/>
    <lineage>
        <taxon>Bacteria</taxon>
        <taxon>Pseudomonadati</taxon>
        <taxon>Bacteroidota</taxon>
        <taxon>Bacteroidia</taxon>
        <taxon>Marinilabiliales</taxon>
        <taxon>Marinifilaceae</taxon>
        <taxon>Labilibaculum</taxon>
    </lineage>
</organism>
<dbReference type="EMBL" id="MVDD01000001">
    <property type="protein sequence ID" value="PKQ65619.1"/>
    <property type="molecule type" value="Genomic_DNA"/>
</dbReference>
<comment type="catalytic activity">
    <reaction evidence="8">
        <text>L-proline + a quinone = (S)-1-pyrroline-5-carboxylate + a quinol + H(+)</text>
        <dbReference type="Rhea" id="RHEA:23784"/>
        <dbReference type="ChEBI" id="CHEBI:15378"/>
        <dbReference type="ChEBI" id="CHEBI:17388"/>
        <dbReference type="ChEBI" id="CHEBI:24646"/>
        <dbReference type="ChEBI" id="CHEBI:60039"/>
        <dbReference type="ChEBI" id="CHEBI:132124"/>
        <dbReference type="EC" id="1.5.5.2"/>
    </reaction>
</comment>
<dbReference type="GO" id="GO:0000166">
    <property type="term" value="F:nucleotide binding"/>
    <property type="evidence" value="ECO:0007669"/>
    <property type="project" value="UniProtKB-KW"/>
</dbReference>
<dbReference type="AlphaFoldDB" id="A0A2N3I5N4"/>
<dbReference type="InterPro" id="IPR015659">
    <property type="entry name" value="Proline_oxidase"/>
</dbReference>
<proteinExistence type="predicted"/>
<accession>A0A2N3I5N4</accession>
<dbReference type="Pfam" id="PF01619">
    <property type="entry name" value="Pro_dh"/>
    <property type="match status" value="1"/>
</dbReference>
<evidence type="ECO:0000313" key="13">
    <source>
        <dbReference type="Proteomes" id="UP000233535"/>
    </source>
</evidence>
<dbReference type="EC" id="1.5.5.2" evidence="2"/>
<comment type="cofactor">
    <cofactor evidence="10">
        <name>FAD</name>
        <dbReference type="ChEBI" id="CHEBI:57692"/>
    </cofactor>
    <text evidence="10">Binds 1 FAD per subunit.</text>
</comment>
<keyword evidence="3" id="KW-0285">Flavoprotein</keyword>
<dbReference type="InterPro" id="IPR008219">
    <property type="entry name" value="PRODH_bac_arc"/>
</dbReference>
<feature type="binding site" evidence="10">
    <location>
        <position position="124"/>
    </location>
    <ligand>
        <name>FAD</name>
        <dbReference type="ChEBI" id="CHEBI:57692"/>
    </ligand>
</feature>
<dbReference type="PIRSF" id="PIRSF000196">
    <property type="entry name" value="Pro_dehydrog"/>
    <property type="match status" value="1"/>
</dbReference>
<evidence type="ECO:0000313" key="12">
    <source>
        <dbReference type="EMBL" id="PKQ65619.1"/>
    </source>
</evidence>
<evidence type="ECO:0000256" key="1">
    <source>
        <dbReference type="ARBA" id="ARBA00004739"/>
    </source>
</evidence>